<sequence>MSESSTPRKRSIPEDEDLPSFDDPADKVNAVISQLQAPEEKTNVALTFANDKNLATEVQAYAKIAGTDWTFYVKSLAVSIGRNTDVPIGSQQVSSAALIDIDLGPAKVVSRQHANINYNLDLRCWELKVLGRNGARIDGQKVPVGSAHSTPLHSGAILDIGGTQMMFILPDSPPTLPKKLLNMYLAKYKANMNKRKSVISTGGGAGGINSHYPQQHSLPVHHNQPQIKSFQMFDKAQLSQSPTTSATSLQNNLDQDLSKEEAKDIKPPYSYATMITQAILSNDDGVMSLSEIYNWISSHYAYYKYSKTGWQNSIRHNLSLNKAFEKVPRRPNEPGKGMKWQISESYKEDFLNKISSGSLSKQRRGSSVSRQLQLHLATHQQLPEPQKYYSKESNNFHQRTDSLPKLGQPIQYGQAPPMNPVQPNALAFLNNNQQQQQQQQQQHLQQQFLQQQQLLHHQQQQQQQQLQGRAFPPSYGFQAPAPPHMMYGNPMAQRQPGGMGQPGAGPGPVAPPLQQHTQHQHQQSAPGGQPQQLKAELSSPMRQSSDMNSTTPKLPKVVGHNLFNLPPPSTGQSSTTGSSAPQAHHSRSNSYNQPGEKGEPFAPIPASEQQGGNSTTTGGSSGSTTGASGQPGTGSTDLSLGFTSPKKVAPLEAFTPERGSKSGSGTNSKLGVPSGPHTNQSSPAFWNFVQFSTPNGQTPLRKNSDESNGSGSPTLNRKPQNDKVGELQHSKFLDEKPDYSPLKGKTGSEKIQSEDSKLKEGSQHSEVNA</sequence>
<reference evidence="10 11" key="1">
    <citation type="submission" date="2024-01" db="EMBL/GenBank/DDBJ databases">
        <authorList>
            <consortium name="Genoscope - CEA"/>
            <person name="William W."/>
        </authorList>
    </citation>
    <scope>NUCLEOTIDE SEQUENCE [LARGE SCALE GENOMIC DNA]</scope>
    <source>
        <strain evidence="10 11">29B2s-10</strain>
    </source>
</reference>
<dbReference type="InterPro" id="IPR036390">
    <property type="entry name" value="WH_DNA-bd_sf"/>
</dbReference>
<dbReference type="InterPro" id="IPR001766">
    <property type="entry name" value="Fork_head_dom"/>
</dbReference>
<keyword evidence="5 6" id="KW-0539">Nucleus</keyword>
<evidence type="ECO:0000256" key="3">
    <source>
        <dbReference type="ARBA" id="ARBA00023125"/>
    </source>
</evidence>
<feature type="domain" description="Fork-head" evidence="9">
    <location>
        <begin position="266"/>
        <end position="364"/>
    </location>
</feature>
<feature type="region of interest" description="Disordered" evidence="7">
    <location>
        <begin position="241"/>
        <end position="261"/>
    </location>
</feature>
<feature type="compositionally biased region" description="Low complexity" evidence="7">
    <location>
        <begin position="570"/>
        <end position="583"/>
    </location>
</feature>
<feature type="compositionally biased region" description="Low complexity" evidence="7">
    <location>
        <begin position="607"/>
        <end position="636"/>
    </location>
</feature>
<feature type="domain" description="FHA" evidence="8">
    <location>
        <begin position="78"/>
        <end position="142"/>
    </location>
</feature>
<dbReference type="Proteomes" id="UP001497600">
    <property type="component" value="Chromosome F"/>
</dbReference>
<feature type="region of interest" description="Disordered" evidence="7">
    <location>
        <begin position="459"/>
        <end position="769"/>
    </location>
</feature>
<dbReference type="InterPro" id="IPR036388">
    <property type="entry name" value="WH-like_DNA-bd_sf"/>
</dbReference>
<dbReference type="PROSITE" id="PS00657">
    <property type="entry name" value="FORK_HEAD_1"/>
    <property type="match status" value="1"/>
</dbReference>
<dbReference type="InterPro" id="IPR018122">
    <property type="entry name" value="TF_fork_head_CS_1"/>
</dbReference>
<dbReference type="Pfam" id="PF00498">
    <property type="entry name" value="FHA"/>
    <property type="match status" value="1"/>
</dbReference>
<dbReference type="SUPFAM" id="SSF46785">
    <property type="entry name" value="Winged helix' DNA-binding domain"/>
    <property type="match status" value="1"/>
</dbReference>
<evidence type="ECO:0000259" key="9">
    <source>
        <dbReference type="PROSITE" id="PS50039"/>
    </source>
</evidence>
<evidence type="ECO:0000313" key="10">
    <source>
        <dbReference type="EMBL" id="CAK7912792.1"/>
    </source>
</evidence>
<dbReference type="Gene3D" id="1.10.10.10">
    <property type="entry name" value="Winged helix-like DNA-binding domain superfamily/Winged helix DNA-binding domain"/>
    <property type="match status" value="1"/>
</dbReference>
<name>A0ABP0EJK0_9ASCO</name>
<dbReference type="InterPro" id="IPR000253">
    <property type="entry name" value="FHA_dom"/>
</dbReference>
<dbReference type="PROSITE" id="PS50039">
    <property type="entry name" value="FORK_HEAD_3"/>
    <property type="match status" value="1"/>
</dbReference>
<evidence type="ECO:0000256" key="4">
    <source>
        <dbReference type="ARBA" id="ARBA00023163"/>
    </source>
</evidence>
<feature type="compositionally biased region" description="Basic and acidic residues" evidence="7">
    <location>
        <begin position="719"/>
        <end position="738"/>
    </location>
</feature>
<dbReference type="SMART" id="SM00339">
    <property type="entry name" value="FH"/>
    <property type="match status" value="1"/>
</dbReference>
<evidence type="ECO:0000256" key="2">
    <source>
        <dbReference type="ARBA" id="ARBA00023015"/>
    </source>
</evidence>
<dbReference type="PROSITE" id="PS50006">
    <property type="entry name" value="FHA_DOMAIN"/>
    <property type="match status" value="1"/>
</dbReference>
<feature type="compositionally biased region" description="Gly residues" evidence="7">
    <location>
        <begin position="497"/>
        <end position="506"/>
    </location>
</feature>
<proteinExistence type="predicted"/>
<protein>
    <submittedName>
        <fullName evidence="10">Fork-head transcriptional regulator 2</fullName>
    </submittedName>
</protein>
<accession>A0ABP0EJK0</accession>
<feature type="region of interest" description="Disordered" evidence="7">
    <location>
        <begin position="392"/>
        <end position="424"/>
    </location>
</feature>
<dbReference type="CDD" id="cd00059">
    <property type="entry name" value="FH_FOX"/>
    <property type="match status" value="1"/>
</dbReference>
<feature type="compositionally biased region" description="Basic and acidic residues" evidence="7">
    <location>
        <begin position="746"/>
        <end position="763"/>
    </location>
</feature>
<feature type="compositionally biased region" description="Low complexity" evidence="7">
    <location>
        <begin position="512"/>
        <end position="523"/>
    </location>
</feature>
<keyword evidence="4" id="KW-0804">Transcription</keyword>
<dbReference type="SMART" id="SM00240">
    <property type="entry name" value="FHA"/>
    <property type="match status" value="1"/>
</dbReference>
<evidence type="ECO:0000259" key="8">
    <source>
        <dbReference type="PROSITE" id="PS50006"/>
    </source>
</evidence>
<dbReference type="SUPFAM" id="SSF49879">
    <property type="entry name" value="SMAD/FHA domain"/>
    <property type="match status" value="1"/>
</dbReference>
<dbReference type="PANTHER" id="PTHR45881:SF1">
    <property type="entry name" value="FORK HEAD PROTEIN HOMOLOG 2"/>
    <property type="match status" value="1"/>
</dbReference>
<evidence type="ECO:0000256" key="5">
    <source>
        <dbReference type="ARBA" id="ARBA00023242"/>
    </source>
</evidence>
<feature type="region of interest" description="Disordered" evidence="7">
    <location>
        <begin position="1"/>
        <end position="24"/>
    </location>
</feature>
<gene>
    <name evidence="10" type="primary">FKH2</name>
    <name evidence="10" type="ORF">CAAN4_F08636</name>
</gene>
<dbReference type="CDD" id="cd22701">
    <property type="entry name" value="FHA_FKH1-like"/>
    <property type="match status" value="1"/>
</dbReference>
<evidence type="ECO:0000313" key="11">
    <source>
        <dbReference type="Proteomes" id="UP001497600"/>
    </source>
</evidence>
<evidence type="ECO:0000256" key="7">
    <source>
        <dbReference type="SAM" id="MobiDB-lite"/>
    </source>
</evidence>
<feature type="compositionally biased region" description="Polar residues" evidence="7">
    <location>
        <begin position="241"/>
        <end position="255"/>
    </location>
</feature>
<keyword evidence="11" id="KW-1185">Reference proteome</keyword>
<evidence type="ECO:0000256" key="1">
    <source>
        <dbReference type="ARBA" id="ARBA00004123"/>
    </source>
</evidence>
<comment type="subcellular location">
    <subcellularLocation>
        <location evidence="1 6">Nucleus</location>
    </subcellularLocation>
</comment>
<feature type="compositionally biased region" description="Polar residues" evidence="7">
    <location>
        <begin position="676"/>
        <end position="718"/>
    </location>
</feature>
<feature type="DNA-binding region" description="Fork-head" evidence="6">
    <location>
        <begin position="266"/>
        <end position="364"/>
    </location>
</feature>
<evidence type="ECO:0000256" key="6">
    <source>
        <dbReference type="PROSITE-ProRule" id="PRU00089"/>
    </source>
</evidence>
<dbReference type="Pfam" id="PF00250">
    <property type="entry name" value="Forkhead"/>
    <property type="match status" value="1"/>
</dbReference>
<dbReference type="PANTHER" id="PTHR45881">
    <property type="entry name" value="CHECKPOINT SUPPRESSOR 1-LIKE, ISOFORM A-RELATED"/>
    <property type="match status" value="1"/>
</dbReference>
<dbReference type="Gene3D" id="2.60.200.20">
    <property type="match status" value="1"/>
</dbReference>
<keyword evidence="2" id="KW-0805">Transcription regulation</keyword>
<dbReference type="InterPro" id="IPR030456">
    <property type="entry name" value="TF_fork_head_CS_2"/>
</dbReference>
<dbReference type="PROSITE" id="PS00658">
    <property type="entry name" value="FORK_HEAD_2"/>
    <property type="match status" value="1"/>
</dbReference>
<keyword evidence="3 6" id="KW-0238">DNA-binding</keyword>
<dbReference type="PRINTS" id="PR00053">
    <property type="entry name" value="FORKHEAD"/>
</dbReference>
<dbReference type="InterPro" id="IPR008984">
    <property type="entry name" value="SMAD_FHA_dom_sf"/>
</dbReference>
<organism evidence="10 11">
    <name type="scientific">[Candida] anglica</name>
    <dbReference type="NCBI Taxonomy" id="148631"/>
    <lineage>
        <taxon>Eukaryota</taxon>
        <taxon>Fungi</taxon>
        <taxon>Dikarya</taxon>
        <taxon>Ascomycota</taxon>
        <taxon>Saccharomycotina</taxon>
        <taxon>Pichiomycetes</taxon>
        <taxon>Debaryomycetaceae</taxon>
        <taxon>Kurtzmaniella</taxon>
    </lineage>
</organism>
<dbReference type="EMBL" id="OZ004258">
    <property type="protein sequence ID" value="CAK7912792.1"/>
    <property type="molecule type" value="Genomic_DNA"/>
</dbReference>
<feature type="compositionally biased region" description="Polar residues" evidence="7">
    <location>
        <begin position="540"/>
        <end position="552"/>
    </location>
</feature>